<evidence type="ECO:0000313" key="3">
    <source>
        <dbReference type="Proteomes" id="UP000192639"/>
    </source>
</evidence>
<gene>
    <name evidence="2" type="ORF">ECANGB1_1090</name>
</gene>
<dbReference type="VEuPathDB" id="MicrosporidiaDB:ECANGB1_1090"/>
<protein>
    <submittedName>
        <fullName evidence="2">Uncharacterized protein</fullName>
    </submittedName>
</protein>
<dbReference type="EMBL" id="LWDP01000030">
    <property type="protein sequence ID" value="ORD94175.1"/>
    <property type="molecule type" value="Genomic_DNA"/>
</dbReference>
<evidence type="ECO:0000256" key="1">
    <source>
        <dbReference type="SAM" id="MobiDB-lite"/>
    </source>
</evidence>
<organism evidence="2 3">
    <name type="scientific">Enterospora canceri</name>
    <dbReference type="NCBI Taxonomy" id="1081671"/>
    <lineage>
        <taxon>Eukaryota</taxon>
        <taxon>Fungi</taxon>
        <taxon>Fungi incertae sedis</taxon>
        <taxon>Microsporidia</taxon>
        <taxon>Enterocytozoonidae</taxon>
        <taxon>Enterospora</taxon>
    </lineage>
</organism>
<evidence type="ECO:0000313" key="2">
    <source>
        <dbReference type="EMBL" id="ORD94175.1"/>
    </source>
</evidence>
<dbReference type="Proteomes" id="UP000192639">
    <property type="component" value="Unassembled WGS sequence"/>
</dbReference>
<sequence length="148" mass="16733">MNNLINKVRSGDSKQRTSLSNSLDDLSLPIQDIPSNISEDMSSGPLIHFSSPNTRDVFTPEIINNKTIKKIAATVNKSFTKYNSTFIYTIINIQYNNMFYNDEVSVYSNHLIEFEQIVLDNCTVLDASHIILLVTEDNVIKSNKVSNQ</sequence>
<comment type="caution">
    <text evidence="2">The sequence shown here is derived from an EMBL/GenBank/DDBJ whole genome shotgun (WGS) entry which is preliminary data.</text>
</comment>
<dbReference type="AlphaFoldDB" id="A0A1Y1S6Z6"/>
<feature type="region of interest" description="Disordered" evidence="1">
    <location>
        <begin position="1"/>
        <end position="20"/>
    </location>
</feature>
<proteinExistence type="predicted"/>
<keyword evidence="3" id="KW-1185">Reference proteome</keyword>
<name>A0A1Y1S6Z6_9MICR</name>
<accession>A0A1Y1S6Z6</accession>
<reference evidence="2 3" key="1">
    <citation type="journal article" date="2017" name="Environ. Microbiol.">
        <title>Decay of the glycolytic pathway and adaptation to intranuclear parasitism within Enterocytozoonidae microsporidia.</title>
        <authorList>
            <person name="Wiredu Boakye D."/>
            <person name="Jaroenlak P."/>
            <person name="Prachumwat A."/>
            <person name="Williams T.A."/>
            <person name="Bateman K.S."/>
            <person name="Itsathitphaisarn O."/>
            <person name="Sritunyalucksana K."/>
            <person name="Paszkiewicz K.H."/>
            <person name="Moore K.A."/>
            <person name="Stentiford G.D."/>
            <person name="Williams B.A."/>
        </authorList>
    </citation>
    <scope>NUCLEOTIDE SEQUENCE [LARGE SCALE GENOMIC DNA]</scope>
    <source>
        <strain evidence="2 3">GB1</strain>
    </source>
</reference>